<organism evidence="1 2">
    <name type="scientific">Tritrichomonas foetus</name>
    <dbReference type="NCBI Taxonomy" id="1144522"/>
    <lineage>
        <taxon>Eukaryota</taxon>
        <taxon>Metamonada</taxon>
        <taxon>Parabasalia</taxon>
        <taxon>Tritrichomonadida</taxon>
        <taxon>Tritrichomonadidae</taxon>
        <taxon>Tritrichomonas</taxon>
    </lineage>
</organism>
<dbReference type="GeneID" id="94831172"/>
<dbReference type="SUPFAM" id="SSF54236">
    <property type="entry name" value="Ubiquitin-like"/>
    <property type="match status" value="1"/>
</dbReference>
<comment type="caution">
    <text evidence="1">The sequence shown here is derived from an EMBL/GenBank/DDBJ whole genome shotgun (WGS) entry which is preliminary data.</text>
</comment>
<accession>A0A1J4J5P6</accession>
<dbReference type="Proteomes" id="UP000179807">
    <property type="component" value="Unassembled WGS sequence"/>
</dbReference>
<keyword evidence="2" id="KW-1185">Reference proteome</keyword>
<gene>
    <name evidence="1" type="ORF">TRFO_12160</name>
</gene>
<proteinExistence type="predicted"/>
<protein>
    <recommendedName>
        <fullName evidence="3">Ubiquitin-like domain-containing protein</fullName>
    </recommendedName>
</protein>
<evidence type="ECO:0008006" key="3">
    <source>
        <dbReference type="Google" id="ProtNLM"/>
    </source>
</evidence>
<dbReference type="OrthoDB" id="10648333at2759"/>
<dbReference type="InterPro" id="IPR029071">
    <property type="entry name" value="Ubiquitin-like_domsf"/>
</dbReference>
<dbReference type="EMBL" id="MLAK01001448">
    <property type="protein sequence ID" value="OHS92971.1"/>
    <property type="molecule type" value="Genomic_DNA"/>
</dbReference>
<dbReference type="AlphaFoldDB" id="A0A1J4J5P6"/>
<name>A0A1J4J5P6_9EUKA</name>
<reference evidence="1" key="1">
    <citation type="submission" date="2016-10" db="EMBL/GenBank/DDBJ databases">
        <authorList>
            <person name="Benchimol M."/>
            <person name="Almeida L.G."/>
            <person name="Vasconcelos A.T."/>
            <person name="Perreira-Neves A."/>
            <person name="Rosa I.A."/>
            <person name="Tasca T."/>
            <person name="Bogo M.R."/>
            <person name="de Souza W."/>
        </authorList>
    </citation>
    <scope>NUCLEOTIDE SEQUENCE [LARGE SCALE GENOMIC DNA]</scope>
    <source>
        <strain evidence="1">K</strain>
    </source>
</reference>
<dbReference type="RefSeq" id="XP_068346108.1">
    <property type="nucleotide sequence ID" value="XM_068496468.1"/>
</dbReference>
<dbReference type="VEuPathDB" id="TrichDB:TRFO_12160"/>
<sequence length="207" mass="23139">MALRTSSLPLGHMARIFISGSINTTVVVNLTDTVSSILSIVGKSDARVIFSGQVLSPALSLMFYGIGDGSQVILLTPENTYQPPKPQGLYRNNSYTRLINDESKRVQKFFEEKCAGKVRDPEAVLQRFQDATNPMTALESARITDVYRSRIEANTNSFRRLCKKYRSLVELERCPKMSTPTILPEKAEEPSTELLPELIQQPINNIS</sequence>
<evidence type="ECO:0000313" key="2">
    <source>
        <dbReference type="Proteomes" id="UP000179807"/>
    </source>
</evidence>
<evidence type="ECO:0000313" key="1">
    <source>
        <dbReference type="EMBL" id="OHS92971.1"/>
    </source>
</evidence>